<dbReference type="Pfam" id="PF03883">
    <property type="entry name" value="H2O2_YaaD"/>
    <property type="match status" value="1"/>
</dbReference>
<evidence type="ECO:0000313" key="2">
    <source>
        <dbReference type="EMBL" id="PTN09722.1"/>
    </source>
</evidence>
<name>A0A2T5C4D4_9BACT</name>
<evidence type="ECO:0000313" key="3">
    <source>
        <dbReference type="Proteomes" id="UP000243525"/>
    </source>
</evidence>
<protein>
    <recommendedName>
        <fullName evidence="1">UPF0246 protein C8N47_1036</fullName>
    </recommendedName>
</protein>
<dbReference type="AlphaFoldDB" id="A0A2T5C4D4"/>
<dbReference type="RefSeq" id="WP_107821114.1">
    <property type="nucleotide sequence ID" value="NZ_OY782574.1"/>
</dbReference>
<dbReference type="PANTHER" id="PTHR30283:SF4">
    <property type="entry name" value="PEROXIDE STRESS RESISTANCE PROTEIN YAAA"/>
    <property type="match status" value="1"/>
</dbReference>
<comment type="similarity">
    <text evidence="1">Belongs to the UPF0246 family.</text>
</comment>
<accession>A0A2T5C4D4</accession>
<keyword evidence="3" id="KW-1185">Reference proteome</keyword>
<comment type="caution">
    <text evidence="2">The sequence shown here is derived from an EMBL/GenBank/DDBJ whole genome shotgun (WGS) entry which is preliminary data.</text>
</comment>
<dbReference type="Proteomes" id="UP000243525">
    <property type="component" value="Unassembled WGS sequence"/>
</dbReference>
<reference evidence="2 3" key="1">
    <citation type="submission" date="2018-04" db="EMBL/GenBank/DDBJ databases">
        <title>Genomic Encyclopedia of Archaeal and Bacterial Type Strains, Phase II (KMG-II): from individual species to whole genera.</title>
        <authorList>
            <person name="Goeker M."/>
        </authorList>
    </citation>
    <scope>NUCLEOTIDE SEQUENCE [LARGE SCALE GENOMIC DNA]</scope>
    <source>
        <strain evidence="2 3">DSM 28823</strain>
    </source>
</reference>
<dbReference type="NCBIfam" id="NF002541">
    <property type="entry name" value="PRK02101.1-1"/>
    <property type="match status" value="1"/>
</dbReference>
<dbReference type="GO" id="GO:0005829">
    <property type="term" value="C:cytosol"/>
    <property type="evidence" value="ECO:0007669"/>
    <property type="project" value="TreeGrafter"/>
</dbReference>
<organism evidence="2 3">
    <name type="scientific">Mangrovibacterium marinum</name>
    <dbReference type="NCBI Taxonomy" id="1639118"/>
    <lineage>
        <taxon>Bacteria</taxon>
        <taxon>Pseudomonadati</taxon>
        <taxon>Bacteroidota</taxon>
        <taxon>Bacteroidia</taxon>
        <taxon>Marinilabiliales</taxon>
        <taxon>Prolixibacteraceae</taxon>
        <taxon>Mangrovibacterium</taxon>
    </lineage>
</organism>
<dbReference type="OrthoDB" id="9777133at2"/>
<dbReference type="PANTHER" id="PTHR30283">
    <property type="entry name" value="PEROXIDE STRESS RESPONSE PROTEIN YAAA"/>
    <property type="match status" value="1"/>
</dbReference>
<dbReference type="GO" id="GO:0033194">
    <property type="term" value="P:response to hydroperoxide"/>
    <property type="evidence" value="ECO:0007669"/>
    <property type="project" value="TreeGrafter"/>
</dbReference>
<dbReference type="EMBL" id="QAAD01000003">
    <property type="protein sequence ID" value="PTN09722.1"/>
    <property type="molecule type" value="Genomic_DNA"/>
</dbReference>
<proteinExistence type="inferred from homology"/>
<dbReference type="NCBIfam" id="NF002542">
    <property type="entry name" value="PRK02101.1-3"/>
    <property type="match status" value="1"/>
</dbReference>
<sequence>MIAIISPAKSLDFESQPPTQKYSQPAFLNEAGRINHQLKQLTEKDLIKLMGISAKLATLNLERNQSWSPPFSPENAKQAIYAFNGDVYEGMQAENFSPDQIDFAQDHLRILSGLYGLLNPLDLIQPYRLEMGSKMAVDGQKDLYQFWKPTLTNELNKQLAAAGGVLINLASAEYFKAIDTKKLKGTIITPEFKDNKEGKYKIISFYAKKARGLMCRFIIENKITEPENLKAFDLGGYYFNNDLSSGNKWVFTRDL</sequence>
<evidence type="ECO:0000256" key="1">
    <source>
        <dbReference type="HAMAP-Rule" id="MF_00652"/>
    </source>
</evidence>
<dbReference type="HAMAP" id="MF_00652">
    <property type="entry name" value="UPF0246"/>
    <property type="match status" value="1"/>
</dbReference>
<gene>
    <name evidence="2" type="ORF">C8N47_1036</name>
</gene>
<dbReference type="InterPro" id="IPR005583">
    <property type="entry name" value="YaaA"/>
</dbReference>